<evidence type="ECO:0008006" key="3">
    <source>
        <dbReference type="Google" id="ProtNLM"/>
    </source>
</evidence>
<comment type="caution">
    <text evidence="1">The sequence shown here is derived from an EMBL/GenBank/DDBJ whole genome shotgun (WGS) entry which is preliminary data.</text>
</comment>
<proteinExistence type="predicted"/>
<organism evidence="1 2">
    <name type="scientific">Paenibacillus allorhizosphaerae</name>
    <dbReference type="NCBI Taxonomy" id="2849866"/>
    <lineage>
        <taxon>Bacteria</taxon>
        <taxon>Bacillati</taxon>
        <taxon>Bacillota</taxon>
        <taxon>Bacilli</taxon>
        <taxon>Bacillales</taxon>
        <taxon>Paenibacillaceae</taxon>
        <taxon>Paenibacillus</taxon>
    </lineage>
</organism>
<protein>
    <recommendedName>
        <fullName evidence="3">DUF3105 domain-containing protein</fullName>
    </recommendedName>
</protein>
<dbReference type="Pfam" id="PF11303">
    <property type="entry name" value="DUF3105"/>
    <property type="match status" value="1"/>
</dbReference>
<evidence type="ECO:0000313" key="1">
    <source>
        <dbReference type="EMBL" id="CAG7643884.1"/>
    </source>
</evidence>
<dbReference type="PANTHER" id="PTHR34179:SF1">
    <property type="entry name" value="TUMOR PROTEIN P53-INDUCIBLE PROTEIN 13"/>
    <property type="match status" value="1"/>
</dbReference>
<dbReference type="PANTHER" id="PTHR34179">
    <property type="entry name" value="TUMOR PROTEIN P53-INDUCIBLE PROTEIN 13"/>
    <property type="match status" value="1"/>
</dbReference>
<dbReference type="Proteomes" id="UP000730618">
    <property type="component" value="Unassembled WGS sequence"/>
</dbReference>
<gene>
    <name evidence="1" type="ORF">PAECIP111802_03102</name>
</gene>
<name>A0ABM8VIT4_9BACL</name>
<dbReference type="InterPro" id="IPR021454">
    <property type="entry name" value="DUF3105"/>
</dbReference>
<accession>A0ABM8VIT4</accession>
<sequence>MKKAQKAVLKKKSKYVLIASHTLLGAALLLIAINLIQYTAGKYDIEKLNYNAEIQVTNDKDYGGGHSEAPVPYEMKIPTSGVHSPHDLKYGFYNEKPPYEKLVHNLEHGDIVIYYPPNTDAETLEKLNVLAHYRKAGSGILAVPNGDVPANDKIVATAWTKTMELPAYDEAKVGTFIYKFINRGPEVIPPEIRQGGGTM</sequence>
<evidence type="ECO:0000313" key="2">
    <source>
        <dbReference type="Proteomes" id="UP000730618"/>
    </source>
</evidence>
<reference evidence="1 2" key="1">
    <citation type="submission" date="2021-06" db="EMBL/GenBank/DDBJ databases">
        <authorList>
            <person name="Criscuolo A."/>
        </authorList>
    </citation>
    <scope>NUCLEOTIDE SEQUENCE [LARGE SCALE GENOMIC DNA]</scope>
    <source>
        <strain evidence="2">CIP 111802</strain>
    </source>
</reference>
<keyword evidence="2" id="KW-1185">Reference proteome</keyword>
<dbReference type="EMBL" id="CAJVCE010000008">
    <property type="protein sequence ID" value="CAG7643884.1"/>
    <property type="molecule type" value="Genomic_DNA"/>
</dbReference>